<evidence type="ECO:0000256" key="7">
    <source>
        <dbReference type="RuleBase" id="RU363032"/>
    </source>
</evidence>
<dbReference type="RefSeq" id="WP_129719998.1">
    <property type="nucleotide sequence ID" value="NZ_LR214951.1"/>
</dbReference>
<feature type="transmembrane region" description="Helical" evidence="7">
    <location>
        <begin position="138"/>
        <end position="158"/>
    </location>
</feature>
<feature type="domain" description="ABC transmembrane type-1" evidence="8">
    <location>
        <begin position="101"/>
        <end position="302"/>
    </location>
</feature>
<evidence type="ECO:0000259" key="8">
    <source>
        <dbReference type="PROSITE" id="PS50928"/>
    </source>
</evidence>
<dbReference type="PROSITE" id="PS50928">
    <property type="entry name" value="ABC_TM1"/>
    <property type="match status" value="1"/>
</dbReference>
<keyword evidence="2 7" id="KW-0813">Transport</keyword>
<proteinExistence type="inferred from homology"/>
<dbReference type="EMBL" id="LR214951">
    <property type="protein sequence ID" value="VEU59622.1"/>
    <property type="molecule type" value="Genomic_DNA"/>
</dbReference>
<dbReference type="InterPro" id="IPR000515">
    <property type="entry name" value="MetI-like"/>
</dbReference>
<evidence type="ECO:0000256" key="5">
    <source>
        <dbReference type="ARBA" id="ARBA00022989"/>
    </source>
</evidence>
<comment type="similarity">
    <text evidence="7">Belongs to the binding-protein-dependent transport system permease family.</text>
</comment>
<keyword evidence="5 7" id="KW-1133">Transmembrane helix</keyword>
<feature type="transmembrane region" description="Helical" evidence="7">
    <location>
        <begin position="100"/>
        <end position="126"/>
    </location>
</feature>
<feature type="transmembrane region" description="Helical" evidence="7">
    <location>
        <begin position="170"/>
        <end position="194"/>
    </location>
</feature>
<dbReference type="AlphaFoldDB" id="A0A449A5X5"/>
<dbReference type="GO" id="GO:0055085">
    <property type="term" value="P:transmembrane transport"/>
    <property type="evidence" value="ECO:0007669"/>
    <property type="project" value="InterPro"/>
</dbReference>
<dbReference type="Gene3D" id="1.10.3720.10">
    <property type="entry name" value="MetI-like"/>
    <property type="match status" value="1"/>
</dbReference>
<feature type="transmembrane region" description="Helical" evidence="7">
    <location>
        <begin position="215"/>
        <end position="240"/>
    </location>
</feature>
<reference evidence="9 10" key="1">
    <citation type="submission" date="2019-01" db="EMBL/GenBank/DDBJ databases">
        <authorList>
            <consortium name="Pathogen Informatics"/>
        </authorList>
    </citation>
    <scope>NUCLEOTIDE SEQUENCE [LARGE SCALE GENOMIC DNA]</scope>
    <source>
        <strain evidence="9 10">NCTC10166</strain>
    </source>
</reference>
<keyword evidence="6 7" id="KW-0472">Membrane</keyword>
<comment type="subcellular location">
    <subcellularLocation>
        <location evidence="1 7">Cell membrane</location>
        <topology evidence="1 7">Multi-pass membrane protein</topology>
    </subcellularLocation>
</comment>
<dbReference type="OrthoDB" id="9787837at2"/>
<accession>A0A449A5X5</accession>
<gene>
    <name evidence="9" type="primary">ycjP</name>
    <name evidence="9" type="ORF">NCTC10166_00601</name>
</gene>
<evidence type="ECO:0000256" key="3">
    <source>
        <dbReference type="ARBA" id="ARBA00022475"/>
    </source>
</evidence>
<dbReference type="CDD" id="cd06261">
    <property type="entry name" value="TM_PBP2"/>
    <property type="match status" value="1"/>
</dbReference>
<feature type="transmembrane region" description="Helical" evidence="7">
    <location>
        <begin position="285"/>
        <end position="302"/>
    </location>
</feature>
<dbReference type="Proteomes" id="UP000289440">
    <property type="component" value="Chromosome"/>
</dbReference>
<dbReference type="InterPro" id="IPR035906">
    <property type="entry name" value="MetI-like_sf"/>
</dbReference>
<feature type="transmembrane region" description="Helical" evidence="7">
    <location>
        <begin position="40"/>
        <end position="67"/>
    </location>
</feature>
<keyword evidence="10" id="KW-1185">Reference proteome</keyword>
<evidence type="ECO:0000256" key="6">
    <source>
        <dbReference type="ARBA" id="ARBA00023136"/>
    </source>
</evidence>
<keyword evidence="4 7" id="KW-0812">Transmembrane</keyword>
<evidence type="ECO:0000256" key="4">
    <source>
        <dbReference type="ARBA" id="ARBA00022692"/>
    </source>
</evidence>
<dbReference type="PANTHER" id="PTHR43744">
    <property type="entry name" value="ABC TRANSPORTER PERMEASE PROTEIN MG189-RELATED-RELATED"/>
    <property type="match status" value="1"/>
</dbReference>
<evidence type="ECO:0000313" key="10">
    <source>
        <dbReference type="Proteomes" id="UP000289440"/>
    </source>
</evidence>
<dbReference type="PANTHER" id="PTHR43744:SF12">
    <property type="entry name" value="ABC TRANSPORTER PERMEASE PROTEIN MG189-RELATED"/>
    <property type="match status" value="1"/>
</dbReference>
<organism evidence="9 10">
    <name type="scientific">Mesomycoplasma neurolyticum</name>
    <dbReference type="NCBI Taxonomy" id="2120"/>
    <lineage>
        <taxon>Bacteria</taxon>
        <taxon>Bacillati</taxon>
        <taxon>Mycoplasmatota</taxon>
        <taxon>Mycoplasmoidales</taxon>
        <taxon>Metamycoplasmataceae</taxon>
        <taxon>Mesomycoplasma</taxon>
    </lineage>
</organism>
<keyword evidence="3" id="KW-1003">Cell membrane</keyword>
<protein>
    <submittedName>
        <fullName evidence="9">Inner membrane ABC transporter permease protein ycjP</fullName>
    </submittedName>
</protein>
<sequence length="319" mass="36390">MFWIKLKIQNLFSNYIAKRKTEKILEEVKDTSKVNIFLSLLFKALVLITFGFIIFVPFYIMVIIAVAPDSQANDVLPIVYPKSVNVDSFNRALSDDYWPALGWTTLITFVSVIVKIFFSATFGYAFSLKKWRFKKLSWIFFLSILILPEVALLIGQYRTIIILEWEREPVWLALALMMPFAASVFSGYMFRNAFEAIPDRIKEASMVDGCSGIKYFFKIALPMITPTIWTVGILTAFAAWNSFLWPLLLLLGKDSPIKLINIYLLDVGINPDHDSPIGTFKNVKMAGAILAILPMFIAYFLFRKRILNAISRQGSTIKG</sequence>
<evidence type="ECO:0000256" key="2">
    <source>
        <dbReference type="ARBA" id="ARBA00022448"/>
    </source>
</evidence>
<dbReference type="KEGG" id="mnu:NCTC10166_00601"/>
<name>A0A449A5X5_9BACT</name>
<dbReference type="SUPFAM" id="SSF161098">
    <property type="entry name" value="MetI-like"/>
    <property type="match status" value="1"/>
</dbReference>
<dbReference type="GO" id="GO:0005886">
    <property type="term" value="C:plasma membrane"/>
    <property type="evidence" value="ECO:0007669"/>
    <property type="project" value="UniProtKB-SubCell"/>
</dbReference>
<evidence type="ECO:0000313" key="9">
    <source>
        <dbReference type="EMBL" id="VEU59622.1"/>
    </source>
</evidence>
<dbReference type="Pfam" id="PF00528">
    <property type="entry name" value="BPD_transp_1"/>
    <property type="match status" value="1"/>
</dbReference>
<evidence type="ECO:0000256" key="1">
    <source>
        <dbReference type="ARBA" id="ARBA00004651"/>
    </source>
</evidence>